<protein>
    <submittedName>
        <fullName evidence="2">Uncharacterized protein</fullName>
    </submittedName>
</protein>
<evidence type="ECO:0000313" key="3">
    <source>
        <dbReference type="Proteomes" id="UP000308092"/>
    </source>
</evidence>
<evidence type="ECO:0000313" key="1">
    <source>
        <dbReference type="EMBL" id="KAA8651204.1"/>
    </source>
</evidence>
<dbReference type="GeneID" id="54322784"/>
<gene>
    <name evidence="1" type="ORF">ATNIH1004_000082</name>
    <name evidence="2" type="ORF">EYZ11_012859</name>
</gene>
<dbReference type="OrthoDB" id="4524345at2759"/>
<proteinExistence type="predicted"/>
<organism evidence="2 3">
    <name type="scientific">Aspergillus tanneri</name>
    <dbReference type="NCBI Taxonomy" id="1220188"/>
    <lineage>
        <taxon>Eukaryota</taxon>
        <taxon>Fungi</taxon>
        <taxon>Dikarya</taxon>
        <taxon>Ascomycota</taxon>
        <taxon>Pezizomycotina</taxon>
        <taxon>Eurotiomycetes</taxon>
        <taxon>Eurotiomycetidae</taxon>
        <taxon>Eurotiales</taxon>
        <taxon>Aspergillaceae</taxon>
        <taxon>Aspergillus</taxon>
        <taxon>Aspergillus subgen. Circumdati</taxon>
    </lineage>
</organism>
<evidence type="ECO:0000313" key="4">
    <source>
        <dbReference type="Proteomes" id="UP000324241"/>
    </source>
</evidence>
<reference evidence="1 4" key="2">
    <citation type="submission" date="2019-08" db="EMBL/GenBank/DDBJ databases">
        <title>The genome sequence of a newly discovered highly antifungal drug resistant Aspergillus species, Aspergillus tanneri NIH 1004.</title>
        <authorList>
            <person name="Mounaud S."/>
            <person name="Singh I."/>
            <person name="Joardar V."/>
            <person name="Pakala S."/>
            <person name="Pakala S."/>
            <person name="Venepally P."/>
            <person name="Chung J.K."/>
            <person name="Losada L."/>
            <person name="Nierman W.C."/>
        </authorList>
    </citation>
    <scope>NUCLEOTIDE SEQUENCE [LARGE SCALE GENOMIC DNA]</scope>
    <source>
        <strain evidence="1 4">NIH1004</strain>
    </source>
</reference>
<dbReference type="RefSeq" id="XP_033430565.1">
    <property type="nucleotide sequence ID" value="XM_033564808.1"/>
</dbReference>
<evidence type="ECO:0000313" key="2">
    <source>
        <dbReference type="EMBL" id="THC87693.1"/>
    </source>
</evidence>
<dbReference type="EMBL" id="SOSA01001080">
    <property type="protein sequence ID" value="THC87693.1"/>
    <property type="molecule type" value="Genomic_DNA"/>
</dbReference>
<dbReference type="Proteomes" id="UP000308092">
    <property type="component" value="Unassembled WGS sequence"/>
</dbReference>
<dbReference type="VEuPathDB" id="FungiDB:EYZ11_012859"/>
<dbReference type="AlphaFoldDB" id="A0A4S3IZ62"/>
<dbReference type="Proteomes" id="UP000324241">
    <property type="component" value="Unassembled WGS sequence"/>
</dbReference>
<keyword evidence="3" id="KW-1185">Reference proteome</keyword>
<sequence length="279" mass="29594">MKGELEQALALLIKASPSLTYTAYNNGSSATDEPLGDLHNSPRPPDPRNSGLWCRIYVVCQGEFGNHRDAWMVCGYFLPASAGSGCVAAALLVGINPVVQAHGGSGQTGAVIPTKRDEGLVAFNHVTHEGVVHDFINSTALTHDWHFVHAINQPVNLTVRRLPDGRIHARTQGFSKMSCPNGCPTDPPMSLAPHAIQSRATTSHVEEIDFSWAEPSGYGTKTQTGLAGAASGAAQFVASQPSGTYSFCSDAYSVDGLDAVVGFNFYGDNYATDFPPPCD</sequence>
<dbReference type="EMBL" id="QUQM01000002">
    <property type="protein sequence ID" value="KAA8651204.1"/>
    <property type="molecule type" value="Genomic_DNA"/>
</dbReference>
<name>A0A4S3IZ62_9EURO</name>
<accession>A0A4S3IZ62</accession>
<reference evidence="2 3" key="1">
    <citation type="submission" date="2019-03" db="EMBL/GenBank/DDBJ databases">
        <title>The genome sequence of a newly discovered highly antifungal drug resistant Aspergillus species, Aspergillus tanneri NIH 1004.</title>
        <authorList>
            <person name="Mounaud S."/>
            <person name="Singh I."/>
            <person name="Joardar V."/>
            <person name="Pakala S."/>
            <person name="Pakala S."/>
            <person name="Venepally P."/>
            <person name="Hoover J."/>
            <person name="Nierman W."/>
            <person name="Chung J."/>
            <person name="Losada L."/>
        </authorList>
    </citation>
    <scope>NUCLEOTIDE SEQUENCE [LARGE SCALE GENOMIC DNA]</scope>
    <source>
        <strain evidence="2 3">NIH1004</strain>
    </source>
</reference>
<comment type="caution">
    <text evidence="2">The sequence shown here is derived from an EMBL/GenBank/DDBJ whole genome shotgun (WGS) entry which is preliminary data.</text>
</comment>